<dbReference type="PIRSF" id="PIRSF003101">
    <property type="entry name" value="FtsA"/>
    <property type="match status" value="1"/>
</dbReference>
<evidence type="ECO:0000256" key="3">
    <source>
        <dbReference type="ARBA" id="ARBA00023136"/>
    </source>
</evidence>
<accession>A0A6P1NLK4</accession>
<dbReference type="InterPro" id="IPR050696">
    <property type="entry name" value="FtsA/MreB"/>
</dbReference>
<evidence type="ECO:0000256" key="2">
    <source>
        <dbReference type="ARBA" id="ARBA00022618"/>
    </source>
</evidence>
<dbReference type="RefSeq" id="WP_160618826.1">
    <property type="nucleotide sequence ID" value="NZ_CP047652.1"/>
</dbReference>
<dbReference type="Pfam" id="PF02491">
    <property type="entry name" value="SHS2_FTSA"/>
    <property type="match status" value="1"/>
</dbReference>
<keyword evidence="3 5" id="KW-0472">Membrane</keyword>
<comment type="subcellular location">
    <subcellularLocation>
        <location evidence="5">Cell membrane</location>
        <topology evidence="5">Peripheral membrane protein</topology>
        <orientation evidence="5">Cytoplasmic side</orientation>
    </subcellularLocation>
    <text evidence="5">Localizes to the Z ring in an FtsZ-dependent manner. Targeted to the membrane through a conserved C-terminal amphipathic helix.</text>
</comment>
<evidence type="ECO:0000256" key="6">
    <source>
        <dbReference type="PIRNR" id="PIRNR003101"/>
    </source>
</evidence>
<evidence type="ECO:0000256" key="5">
    <source>
        <dbReference type="HAMAP-Rule" id="MF_02033"/>
    </source>
</evidence>
<dbReference type="GO" id="GO:0032153">
    <property type="term" value="C:cell division site"/>
    <property type="evidence" value="ECO:0007669"/>
    <property type="project" value="UniProtKB-UniRule"/>
</dbReference>
<dbReference type="SUPFAM" id="SSF53067">
    <property type="entry name" value="Actin-like ATPase domain"/>
    <property type="match status" value="2"/>
</dbReference>
<gene>
    <name evidence="5 8" type="primary">ftsA</name>
    <name evidence="8" type="ORF">GT348_05320</name>
</gene>
<comment type="subunit">
    <text evidence="5">Self-interacts. Interacts with FtsZ.</text>
</comment>
<dbReference type="SMART" id="SM00842">
    <property type="entry name" value="FtsA"/>
    <property type="match status" value="1"/>
</dbReference>
<dbReference type="NCBIfam" id="TIGR01174">
    <property type="entry name" value="ftsA"/>
    <property type="match status" value="1"/>
</dbReference>
<keyword evidence="9" id="KW-1185">Reference proteome</keyword>
<evidence type="ECO:0000313" key="9">
    <source>
        <dbReference type="Proteomes" id="UP000463975"/>
    </source>
</evidence>
<dbReference type="InterPro" id="IPR003494">
    <property type="entry name" value="SHS2_FtsA"/>
</dbReference>
<keyword evidence="4 5" id="KW-0131">Cell cycle</keyword>
<comment type="function">
    <text evidence="5 6">Cell division protein that is involved in the assembly of the Z ring. May serve as a membrane anchor for the Z ring.</text>
</comment>
<keyword evidence="1 5" id="KW-1003">Cell membrane</keyword>
<comment type="similarity">
    <text evidence="5 6">Belongs to the FtsA/MreB family.</text>
</comment>
<evidence type="ECO:0000313" key="8">
    <source>
        <dbReference type="EMBL" id="QHI95751.1"/>
    </source>
</evidence>
<dbReference type="Pfam" id="PF14450">
    <property type="entry name" value="FtsA"/>
    <property type="match status" value="1"/>
</dbReference>
<dbReference type="InterPro" id="IPR020823">
    <property type="entry name" value="Cell_div_FtsA"/>
</dbReference>
<evidence type="ECO:0000256" key="4">
    <source>
        <dbReference type="ARBA" id="ARBA00023306"/>
    </source>
</evidence>
<name>A0A6P1NLK4_9PROT</name>
<evidence type="ECO:0000259" key="7">
    <source>
        <dbReference type="SMART" id="SM00842"/>
    </source>
</evidence>
<dbReference type="KEGG" id="bomb:GT348_05320"/>
<dbReference type="Proteomes" id="UP000463975">
    <property type="component" value="Chromosome"/>
</dbReference>
<protein>
    <recommendedName>
        <fullName evidence="5 6">Cell division protein FtsA</fullName>
    </recommendedName>
</protein>
<dbReference type="Gene3D" id="3.30.420.40">
    <property type="match status" value="1"/>
</dbReference>
<organism evidence="8 9">
    <name type="scientific">Aristophania vespae</name>
    <dbReference type="NCBI Taxonomy" id="2697033"/>
    <lineage>
        <taxon>Bacteria</taxon>
        <taxon>Pseudomonadati</taxon>
        <taxon>Pseudomonadota</taxon>
        <taxon>Alphaproteobacteria</taxon>
        <taxon>Acetobacterales</taxon>
        <taxon>Acetobacteraceae</taxon>
        <taxon>Aristophania</taxon>
    </lineage>
</organism>
<reference evidence="8 9" key="1">
    <citation type="submission" date="2020-01" db="EMBL/GenBank/DDBJ databases">
        <title>Genome sequencing of strain KACC 21507.</title>
        <authorList>
            <person name="Heo J."/>
            <person name="Kim S.-J."/>
            <person name="Kim J.-S."/>
            <person name="Hong S.-B."/>
            <person name="Kwon S.-W."/>
        </authorList>
    </citation>
    <scope>NUCLEOTIDE SEQUENCE [LARGE SCALE GENOMIC DNA]</scope>
    <source>
        <strain evidence="8 9">KACC 21507</strain>
    </source>
</reference>
<feature type="domain" description="SHS2" evidence="7">
    <location>
        <begin position="44"/>
        <end position="230"/>
    </location>
</feature>
<dbReference type="EMBL" id="CP047652">
    <property type="protein sequence ID" value="QHI95751.1"/>
    <property type="molecule type" value="Genomic_DNA"/>
</dbReference>
<sequence>MPSLLYPFSKPPSSSLTVEREKKAILPLLPTEKRPGFEWRSGIKAVLDIGSTKTTCLIGRGLHNGSLQVLGWGWRRSEGINSGAIVDTRLAEAVIRAAVGDAEKQTGRHVDDLIVNLSCGNPLSHHTDASMIVGDREVVENDVHLLIADARQHIYREERNIIHTLPLGFNVDETQAVPNPCGHLCHNLLGKFHLIDANASALRTLSTVLHKAELRLSGLLSSPFAAGLTVLDHDERDLGVTIIEMGAGTTSLAVFSHNKLLHTAQLRIGGHHITRDIASALNVHTDTAEWLKTMHGAAQFISEDENYTIRLPVGQNRTVERISRMRLISIIAPRVEEILEMTRHSLDSAGLGRLADGRVVLTGGASLLSDIGPVAARIFGRQVRLGKPINVHNLPENSSISAGFSTAAGLLAWAAGAEDQFCFSEKETQGRTWMNRLVNFISKHV</sequence>
<dbReference type="GO" id="GO:0009898">
    <property type="term" value="C:cytoplasmic side of plasma membrane"/>
    <property type="evidence" value="ECO:0007669"/>
    <property type="project" value="UniProtKB-UniRule"/>
</dbReference>
<dbReference type="AlphaFoldDB" id="A0A6P1NLK4"/>
<dbReference type="InterPro" id="IPR043129">
    <property type="entry name" value="ATPase_NBD"/>
</dbReference>
<dbReference type="HAMAP" id="MF_02033">
    <property type="entry name" value="FtsA"/>
    <property type="match status" value="1"/>
</dbReference>
<dbReference type="CDD" id="cd24048">
    <property type="entry name" value="ASKHA_NBD_FtsA"/>
    <property type="match status" value="1"/>
</dbReference>
<proteinExistence type="inferred from homology"/>
<evidence type="ECO:0000256" key="1">
    <source>
        <dbReference type="ARBA" id="ARBA00022475"/>
    </source>
</evidence>
<dbReference type="PANTHER" id="PTHR32432:SF4">
    <property type="entry name" value="CELL DIVISION PROTEIN FTSA"/>
    <property type="match status" value="1"/>
</dbReference>
<dbReference type="PANTHER" id="PTHR32432">
    <property type="entry name" value="CELL DIVISION PROTEIN FTSA-RELATED"/>
    <property type="match status" value="1"/>
</dbReference>
<dbReference type="GO" id="GO:0043093">
    <property type="term" value="P:FtsZ-dependent cytokinesis"/>
    <property type="evidence" value="ECO:0007669"/>
    <property type="project" value="UniProtKB-UniRule"/>
</dbReference>
<keyword evidence="2 5" id="KW-0132">Cell division</keyword>